<feature type="compositionally biased region" description="Basic residues" evidence="1">
    <location>
        <begin position="1"/>
        <end position="13"/>
    </location>
</feature>
<evidence type="ECO:0000256" key="1">
    <source>
        <dbReference type="SAM" id="MobiDB-lite"/>
    </source>
</evidence>
<accession>A0A9D3NU61</accession>
<feature type="region of interest" description="Disordered" evidence="1">
    <location>
        <begin position="1"/>
        <end position="23"/>
    </location>
</feature>
<evidence type="ECO:0000313" key="2">
    <source>
        <dbReference type="EMBL" id="KAG7327180.1"/>
    </source>
</evidence>
<name>A0A9D3NU61_9TELE</name>
<gene>
    <name evidence="2" type="ORF">KOW79_008786</name>
</gene>
<comment type="caution">
    <text evidence="2">The sequence shown here is derived from an EMBL/GenBank/DDBJ whole genome shotgun (WGS) entry which is preliminary data.</text>
</comment>
<sequence>MQKSRAIRMRRKEGTKEGGVQVGDVPGILERSMVLERSTGEQRMPVFQRGIRAEASGQRRQSGAEDSLNLPPK</sequence>
<organism evidence="2 3">
    <name type="scientific">Hemibagrus wyckioides</name>
    <dbReference type="NCBI Taxonomy" id="337641"/>
    <lineage>
        <taxon>Eukaryota</taxon>
        <taxon>Metazoa</taxon>
        <taxon>Chordata</taxon>
        <taxon>Craniata</taxon>
        <taxon>Vertebrata</taxon>
        <taxon>Euteleostomi</taxon>
        <taxon>Actinopterygii</taxon>
        <taxon>Neopterygii</taxon>
        <taxon>Teleostei</taxon>
        <taxon>Ostariophysi</taxon>
        <taxon>Siluriformes</taxon>
        <taxon>Bagridae</taxon>
        <taxon>Hemibagrus</taxon>
    </lineage>
</organism>
<protein>
    <submittedName>
        <fullName evidence="2">Uncharacterized protein</fullName>
    </submittedName>
</protein>
<dbReference type="Proteomes" id="UP000824219">
    <property type="component" value="Linkage Group LG10"/>
</dbReference>
<reference evidence="2 3" key="1">
    <citation type="submission" date="2021-06" db="EMBL/GenBank/DDBJ databases">
        <title>Chromosome-level genome assembly of the red-tail catfish (Hemibagrus wyckioides).</title>
        <authorList>
            <person name="Shao F."/>
        </authorList>
    </citation>
    <scope>NUCLEOTIDE SEQUENCE [LARGE SCALE GENOMIC DNA]</scope>
    <source>
        <strain evidence="2">EC202008001</strain>
        <tissue evidence="2">Blood</tissue>
    </source>
</reference>
<feature type="region of interest" description="Disordered" evidence="1">
    <location>
        <begin position="51"/>
        <end position="73"/>
    </location>
</feature>
<keyword evidence="3" id="KW-1185">Reference proteome</keyword>
<proteinExistence type="predicted"/>
<evidence type="ECO:0000313" key="3">
    <source>
        <dbReference type="Proteomes" id="UP000824219"/>
    </source>
</evidence>
<dbReference type="AlphaFoldDB" id="A0A9D3NU61"/>
<dbReference type="EMBL" id="JAHKSW010000010">
    <property type="protein sequence ID" value="KAG7327180.1"/>
    <property type="molecule type" value="Genomic_DNA"/>
</dbReference>